<dbReference type="GO" id="GO:0017057">
    <property type="term" value="F:6-phosphogluconolactonase activity"/>
    <property type="evidence" value="ECO:0007669"/>
    <property type="project" value="UniProtKB-EC"/>
</dbReference>
<accession>A0A8D6XRG9</accession>
<protein>
    <submittedName>
        <fullName evidence="2">6-phosphogluconolactonase</fullName>
        <ecNumber evidence="2">3.1.1.31</ecNumber>
    </submittedName>
</protein>
<name>A0A8D6XRG9_STRTR</name>
<dbReference type="EMBL" id="LR822017">
    <property type="protein sequence ID" value="CAD0139578.1"/>
    <property type="molecule type" value="Genomic_DNA"/>
</dbReference>
<evidence type="ECO:0000313" key="3">
    <source>
        <dbReference type="Proteomes" id="UP000509833"/>
    </source>
</evidence>
<dbReference type="EC" id="3.1.1.31" evidence="2"/>
<dbReference type="Proteomes" id="UP000509833">
    <property type="component" value="Chromosome"/>
</dbReference>
<dbReference type="PANTHER" id="PTHR30344:SF1">
    <property type="entry name" value="6-PHOSPHOGLUCONOLACTONASE"/>
    <property type="match status" value="1"/>
</dbReference>
<evidence type="ECO:0000313" key="2">
    <source>
        <dbReference type="EMBL" id="CAD0139578.1"/>
    </source>
</evidence>
<dbReference type="Pfam" id="PF10282">
    <property type="entry name" value="Lactonase"/>
    <property type="match status" value="1"/>
</dbReference>
<dbReference type="PANTHER" id="PTHR30344">
    <property type="entry name" value="6-PHOSPHOGLUCONOLACTONASE-RELATED"/>
    <property type="match status" value="1"/>
</dbReference>
<dbReference type="Gene3D" id="2.130.10.10">
    <property type="entry name" value="YVTN repeat-like/Quinoprotein amine dehydrogenase"/>
    <property type="match status" value="1"/>
</dbReference>
<dbReference type="InterPro" id="IPR050282">
    <property type="entry name" value="Cycloisomerase_2"/>
</dbReference>
<gene>
    <name evidence="2" type="ORF">STHERMO_2037</name>
</gene>
<dbReference type="GO" id="GO:0005829">
    <property type="term" value="C:cytosol"/>
    <property type="evidence" value="ECO:0007669"/>
    <property type="project" value="TreeGrafter"/>
</dbReference>
<keyword evidence="2" id="KW-0378">Hydrolase</keyword>
<dbReference type="SUPFAM" id="SSF51004">
    <property type="entry name" value="C-terminal (heme d1) domain of cytochrome cd1-nitrite reductase"/>
    <property type="match status" value="1"/>
</dbReference>
<dbReference type="RefSeq" id="WP_099412453.1">
    <property type="nucleotide sequence ID" value="NZ_LR822017.1"/>
</dbReference>
<dbReference type="AlphaFoldDB" id="A0A8D6XRG9"/>
<proteinExistence type="inferred from homology"/>
<dbReference type="InterPro" id="IPR011048">
    <property type="entry name" value="Haem_d1_sf"/>
</dbReference>
<dbReference type="InterPro" id="IPR019405">
    <property type="entry name" value="Lactonase_7-beta_prop"/>
</dbReference>
<reference evidence="2 3" key="1">
    <citation type="submission" date="2020-06" db="EMBL/GenBank/DDBJ databases">
        <authorList>
            <person name="Chuat V."/>
        </authorList>
    </citation>
    <scope>NUCLEOTIDE SEQUENCE [LARGE SCALE GENOMIC DNA]</scope>
    <source>
        <strain evidence="2">STH_CIRM_336</strain>
    </source>
</reference>
<dbReference type="InterPro" id="IPR015943">
    <property type="entry name" value="WD40/YVTN_repeat-like_dom_sf"/>
</dbReference>
<sequence length="337" mass="37591">MKETIYFGTYTRRISEGIYTAQLDTDTGILSDLELKIKEHSPTYLSIDKKGNIYSVGSNDGQGGIAAYDANNELLNYVVKDGASLCFLAIDEDRDFVYGANYHTGQVMVYKRDQDGKLHLSDWIQHTGFGPHENQEVPHVHYTDLTPDKYLVTCDLGTDKVTTYDLIDGKLKEINSYDASPGSGPRHLVFKNTDKIAYLICELNSTIEVLIYDGLGEFHKLQTISTLPDDADKEEFNATAAIRMTSDDKFVYASNRGHNSIVVYESLADGTLEKIQTISSFGDIPRDINLSKGEKVLIVANQDTDNVTTYLKDEQTGLLTKVQDDFFVPEAVCVYPA</sequence>
<organism evidence="2 3">
    <name type="scientific">Streptococcus thermophilus</name>
    <dbReference type="NCBI Taxonomy" id="1308"/>
    <lineage>
        <taxon>Bacteria</taxon>
        <taxon>Bacillati</taxon>
        <taxon>Bacillota</taxon>
        <taxon>Bacilli</taxon>
        <taxon>Lactobacillales</taxon>
        <taxon>Streptococcaceae</taxon>
        <taxon>Streptococcus</taxon>
    </lineage>
</organism>
<comment type="similarity">
    <text evidence="1">Belongs to the cycloisomerase 2 family.</text>
</comment>
<evidence type="ECO:0000256" key="1">
    <source>
        <dbReference type="ARBA" id="ARBA00005564"/>
    </source>
</evidence>